<accession>A0A495DK11</accession>
<dbReference type="AlphaFoldDB" id="A0A495DK11"/>
<feature type="domain" description="N-end rule aminoacyl transferase C-terminal" evidence="6">
    <location>
        <begin position="108"/>
        <end position="230"/>
    </location>
</feature>
<evidence type="ECO:0000259" key="6">
    <source>
        <dbReference type="Pfam" id="PF04377"/>
    </source>
</evidence>
<organism evidence="7 8">
    <name type="scientific">Maricaulis maris</name>
    <dbReference type="NCBI Taxonomy" id="74318"/>
    <lineage>
        <taxon>Bacteria</taxon>
        <taxon>Pseudomonadati</taxon>
        <taxon>Pseudomonadota</taxon>
        <taxon>Alphaproteobacteria</taxon>
        <taxon>Maricaulales</taxon>
        <taxon>Maricaulaceae</taxon>
        <taxon>Maricaulis</taxon>
    </lineage>
</organism>
<dbReference type="InterPro" id="IPR017138">
    <property type="entry name" value="Asp_Glu_LeuTrfase"/>
</dbReference>
<dbReference type="GO" id="GO:0008914">
    <property type="term" value="F:leucyl-tRNA--protein transferase activity"/>
    <property type="evidence" value="ECO:0007669"/>
    <property type="project" value="UniProtKB-UniRule"/>
</dbReference>
<dbReference type="PANTHER" id="PTHR21367:SF1">
    <property type="entry name" value="ARGINYL-TRNA--PROTEIN TRANSFERASE 1"/>
    <property type="match status" value="1"/>
</dbReference>
<comment type="subcellular location">
    <subcellularLocation>
        <location evidence="4">Cytoplasm</location>
    </subcellularLocation>
</comment>
<dbReference type="OrthoDB" id="9782022at2"/>
<dbReference type="EC" id="2.3.2.29" evidence="4"/>
<feature type="domain" description="N-end aminoacyl transferase N-terminal" evidence="5">
    <location>
        <begin position="19"/>
        <end position="88"/>
    </location>
</feature>
<dbReference type="InterPro" id="IPR030700">
    <property type="entry name" value="N-end_Aminoacyl_Trfase"/>
</dbReference>
<name>A0A495DK11_9PROT</name>
<dbReference type="InterPro" id="IPR016181">
    <property type="entry name" value="Acyl_CoA_acyltransferase"/>
</dbReference>
<keyword evidence="2 4" id="KW-0808">Transferase</keyword>
<comment type="function">
    <text evidence="4">Functions in the N-end rule pathway of protein degradation where it conjugates Leu from its aminoacyl-tRNA to the N-termini of proteins containing an N-terminal aspartate or glutamate.</text>
</comment>
<dbReference type="InterPro" id="IPR007471">
    <property type="entry name" value="N-end_Aminoacyl_Trfase_N"/>
</dbReference>
<keyword evidence="3 4" id="KW-0012">Acyltransferase</keyword>
<dbReference type="Pfam" id="PF04377">
    <property type="entry name" value="ATE_C"/>
    <property type="match status" value="1"/>
</dbReference>
<dbReference type="PIRSF" id="PIRSF037208">
    <property type="entry name" value="ATE_pro_prd"/>
    <property type="match status" value="1"/>
</dbReference>
<dbReference type="EMBL" id="RBIM01000002">
    <property type="protein sequence ID" value="RKR02912.1"/>
    <property type="molecule type" value="Genomic_DNA"/>
</dbReference>
<gene>
    <name evidence="4" type="primary">bpt</name>
    <name evidence="7" type="ORF">C7435_0856</name>
</gene>
<evidence type="ECO:0000256" key="3">
    <source>
        <dbReference type="ARBA" id="ARBA00023315"/>
    </source>
</evidence>
<comment type="catalytic activity">
    <reaction evidence="4">
        <text>N-terminal L-aspartyl-[protein] + L-leucyl-tRNA(Leu) = N-terminal L-leucyl-L-aspartyl-[protein] + tRNA(Leu) + H(+)</text>
        <dbReference type="Rhea" id="RHEA:50420"/>
        <dbReference type="Rhea" id="RHEA-COMP:9613"/>
        <dbReference type="Rhea" id="RHEA-COMP:9622"/>
        <dbReference type="Rhea" id="RHEA-COMP:12669"/>
        <dbReference type="Rhea" id="RHEA-COMP:12674"/>
        <dbReference type="ChEBI" id="CHEBI:15378"/>
        <dbReference type="ChEBI" id="CHEBI:64720"/>
        <dbReference type="ChEBI" id="CHEBI:78442"/>
        <dbReference type="ChEBI" id="CHEBI:78494"/>
        <dbReference type="ChEBI" id="CHEBI:133042"/>
        <dbReference type="EC" id="2.3.2.29"/>
    </reaction>
</comment>
<evidence type="ECO:0000313" key="8">
    <source>
        <dbReference type="Proteomes" id="UP000273675"/>
    </source>
</evidence>
<dbReference type="NCBIfam" id="NF002343">
    <property type="entry name" value="PRK01305.1-4"/>
    <property type="match status" value="1"/>
</dbReference>
<dbReference type="GO" id="GO:0005737">
    <property type="term" value="C:cytoplasm"/>
    <property type="evidence" value="ECO:0007669"/>
    <property type="project" value="UniProtKB-SubCell"/>
</dbReference>
<dbReference type="GO" id="GO:0004057">
    <property type="term" value="F:arginyl-tRNA--protein transferase activity"/>
    <property type="evidence" value="ECO:0007669"/>
    <property type="project" value="InterPro"/>
</dbReference>
<evidence type="ECO:0000256" key="2">
    <source>
        <dbReference type="ARBA" id="ARBA00022679"/>
    </source>
</evidence>
<evidence type="ECO:0000259" key="5">
    <source>
        <dbReference type="Pfam" id="PF04376"/>
    </source>
</evidence>
<dbReference type="SUPFAM" id="SSF55729">
    <property type="entry name" value="Acyl-CoA N-acyltransferases (Nat)"/>
    <property type="match status" value="1"/>
</dbReference>
<sequence>MTHPFATRQIPFFLTASGPCPYLPGRFERKVFTRIEVSEGPALNDALTHAGFRRSQGVLYRPACEACDACKSVRIDAEAFDWKRRWRKILNRNDDLHVSIDQQTATMEQFDLLSRYLDSRHGDGDMAGMSFGEYVMMVEEGAQRTHVTEYRDGHGVLRAAALTDVLKDGLSLIYSYFDPDWDRRSPGAYMILDAVRQAELAGLPFVYLGYWVSESRKMNYKAQYQPLQVLTPSGWQPHAELANHEDEDEYDDFD</sequence>
<evidence type="ECO:0000256" key="1">
    <source>
        <dbReference type="ARBA" id="ARBA00022490"/>
    </source>
</evidence>
<dbReference type="HAMAP" id="MF_00689">
    <property type="entry name" value="Bpt"/>
    <property type="match status" value="1"/>
</dbReference>
<reference evidence="7 8" key="1">
    <citation type="submission" date="2018-10" db="EMBL/GenBank/DDBJ databases">
        <title>Genomic Encyclopedia of Type Strains, Phase IV (KMG-IV): sequencing the most valuable type-strain genomes for metagenomic binning, comparative biology and taxonomic classification.</title>
        <authorList>
            <person name="Goeker M."/>
        </authorList>
    </citation>
    <scope>NUCLEOTIDE SEQUENCE [LARGE SCALE GENOMIC DNA]</scope>
    <source>
        <strain evidence="7 8">DSM 4734</strain>
    </source>
</reference>
<evidence type="ECO:0000313" key="7">
    <source>
        <dbReference type="EMBL" id="RKR02912.1"/>
    </source>
</evidence>
<dbReference type="RefSeq" id="WP_075190617.1">
    <property type="nucleotide sequence ID" value="NZ_RBIM01000002.1"/>
</dbReference>
<dbReference type="PANTHER" id="PTHR21367">
    <property type="entry name" value="ARGININE-TRNA-PROTEIN TRANSFERASE 1"/>
    <property type="match status" value="1"/>
</dbReference>
<comment type="caution">
    <text evidence="7">The sequence shown here is derived from an EMBL/GenBank/DDBJ whole genome shotgun (WGS) entry which is preliminary data.</text>
</comment>
<dbReference type="InterPro" id="IPR007472">
    <property type="entry name" value="N-end_Aminoacyl_Trfase_C"/>
</dbReference>
<dbReference type="Pfam" id="PF04376">
    <property type="entry name" value="ATE_N"/>
    <property type="match status" value="1"/>
</dbReference>
<proteinExistence type="inferred from homology"/>
<protein>
    <recommendedName>
        <fullName evidence="4">Aspartate/glutamate leucyltransferase</fullName>
        <ecNumber evidence="4">2.3.2.29</ecNumber>
    </recommendedName>
</protein>
<dbReference type="Proteomes" id="UP000273675">
    <property type="component" value="Unassembled WGS sequence"/>
</dbReference>
<comment type="similarity">
    <text evidence="4">Belongs to the R-transferase family. Bpt subfamily.</text>
</comment>
<keyword evidence="1 4" id="KW-0963">Cytoplasm</keyword>
<evidence type="ECO:0000256" key="4">
    <source>
        <dbReference type="HAMAP-Rule" id="MF_00689"/>
    </source>
</evidence>
<comment type="catalytic activity">
    <reaction evidence="4">
        <text>N-terminal L-glutamyl-[protein] + L-leucyl-tRNA(Leu) = N-terminal L-leucyl-L-glutamyl-[protein] + tRNA(Leu) + H(+)</text>
        <dbReference type="Rhea" id="RHEA:50412"/>
        <dbReference type="Rhea" id="RHEA-COMP:9613"/>
        <dbReference type="Rhea" id="RHEA-COMP:9622"/>
        <dbReference type="Rhea" id="RHEA-COMP:12664"/>
        <dbReference type="Rhea" id="RHEA-COMP:12668"/>
        <dbReference type="ChEBI" id="CHEBI:15378"/>
        <dbReference type="ChEBI" id="CHEBI:64721"/>
        <dbReference type="ChEBI" id="CHEBI:78442"/>
        <dbReference type="ChEBI" id="CHEBI:78494"/>
        <dbReference type="ChEBI" id="CHEBI:133041"/>
        <dbReference type="EC" id="2.3.2.29"/>
    </reaction>
</comment>
<dbReference type="GO" id="GO:0071596">
    <property type="term" value="P:ubiquitin-dependent protein catabolic process via the N-end rule pathway"/>
    <property type="evidence" value="ECO:0007669"/>
    <property type="project" value="InterPro"/>
</dbReference>